<gene>
    <name evidence="3" type="ORF">EHUX00137_LOCUS6967</name>
</gene>
<proteinExistence type="predicted"/>
<evidence type="ECO:0000256" key="1">
    <source>
        <dbReference type="SAM" id="Coils"/>
    </source>
</evidence>
<feature type="region of interest" description="Disordered" evidence="2">
    <location>
        <begin position="1"/>
        <end position="53"/>
    </location>
</feature>
<dbReference type="EMBL" id="HBIR01009880">
    <property type="protein sequence ID" value="CAE0533300.1"/>
    <property type="molecule type" value="Transcribed_RNA"/>
</dbReference>
<evidence type="ECO:0000256" key="2">
    <source>
        <dbReference type="SAM" id="MobiDB-lite"/>
    </source>
</evidence>
<dbReference type="AlphaFoldDB" id="A0A7S3RSB3"/>
<keyword evidence="1" id="KW-0175">Coiled coil</keyword>
<feature type="compositionally biased region" description="Basic and acidic residues" evidence="2">
    <location>
        <begin position="15"/>
        <end position="34"/>
    </location>
</feature>
<feature type="coiled-coil region" evidence="1">
    <location>
        <begin position="87"/>
        <end position="121"/>
    </location>
</feature>
<organism evidence="3">
    <name type="scientific">Emiliania huxleyi</name>
    <name type="common">Coccolithophore</name>
    <name type="synonym">Pontosphaera huxleyi</name>
    <dbReference type="NCBI Taxonomy" id="2903"/>
    <lineage>
        <taxon>Eukaryota</taxon>
        <taxon>Haptista</taxon>
        <taxon>Haptophyta</taxon>
        <taxon>Prymnesiophyceae</taxon>
        <taxon>Isochrysidales</taxon>
        <taxon>Noelaerhabdaceae</taxon>
        <taxon>Emiliania</taxon>
    </lineage>
</organism>
<reference evidence="3" key="1">
    <citation type="submission" date="2021-01" db="EMBL/GenBank/DDBJ databases">
        <authorList>
            <person name="Corre E."/>
            <person name="Pelletier E."/>
            <person name="Niang G."/>
            <person name="Scheremetjew M."/>
            <person name="Finn R."/>
            <person name="Kale V."/>
            <person name="Holt S."/>
            <person name="Cochrane G."/>
            <person name="Meng A."/>
            <person name="Brown T."/>
            <person name="Cohen L."/>
        </authorList>
    </citation>
    <scope>NUCLEOTIDE SEQUENCE</scope>
    <source>
        <strain evidence="3">379</strain>
    </source>
</reference>
<protein>
    <submittedName>
        <fullName evidence="3">Uncharacterized protein</fullName>
    </submittedName>
</protein>
<sequence>MLTGDHLASRAAWQRAKEKEGGQERREARMRPVEGDAYADLEPPSHRPTCSSRYERIGVGRGGATVRGLSWATAPPVTPVPDLQTQLARLVDDRSRTSAAIKALEDQHDALVAAAIKAREAHRRERVRLSNELRLVAEFAFAQQPSGTHARGRP</sequence>
<name>A0A7S3RSB3_EMIHU</name>
<accession>A0A7S3RSB3</accession>
<evidence type="ECO:0000313" key="3">
    <source>
        <dbReference type="EMBL" id="CAE0533300.1"/>
    </source>
</evidence>